<name>A0A0F2MAL0_SPOSC</name>
<dbReference type="InterPro" id="IPR051057">
    <property type="entry name" value="PI-PLC_domain"/>
</dbReference>
<dbReference type="Proteomes" id="UP000033710">
    <property type="component" value="Unassembled WGS sequence"/>
</dbReference>
<dbReference type="InterPro" id="IPR017946">
    <property type="entry name" value="PLC-like_Pdiesterase_TIM-brl"/>
</dbReference>
<dbReference type="PANTHER" id="PTHR13593">
    <property type="match status" value="1"/>
</dbReference>
<dbReference type="PANTHER" id="PTHR13593:SF146">
    <property type="entry name" value="PLC-LIKE PHOSPHODIESTERASE"/>
    <property type="match status" value="1"/>
</dbReference>
<evidence type="ECO:0008006" key="4">
    <source>
        <dbReference type="Google" id="ProtNLM"/>
    </source>
</evidence>
<evidence type="ECO:0000313" key="2">
    <source>
        <dbReference type="EMBL" id="KJR86677.1"/>
    </source>
</evidence>
<dbReference type="KEGG" id="ssck:SPSK_02621"/>
<feature type="chain" id="PRO_5002455052" description="PLC-like phosphodiesterase" evidence="1">
    <location>
        <begin position="22"/>
        <end position="304"/>
    </location>
</feature>
<feature type="signal peptide" evidence="1">
    <location>
        <begin position="1"/>
        <end position="21"/>
    </location>
</feature>
<sequence>MRSILNQLLVAAAVLAVAVLAAPSQSDRRDQSCNGSPSLCSRRYSDVTYVGSHDSAFVGLLPTDNQFTSVASQLGQGVRFLQAQSHNKNGVIELCHTSCLEKDAGTLASYLTPIKSFLDGNPNEVITLLLTNGDSIPVSQFGTVFSAVGLDSYAYAPSGTLSLDQWPTLAELISSGKRLVVFMDYHADTSQVNYILDEFTYLYETPYDTTDPNFAECTLDRPAGASASGRMGLVNHFLDVEIDIFGEVILIPDTINAGTTNSLSSITDQTSLCVNAFGRTPNFVLLDFISIGQAMDAQNQLNGL</sequence>
<dbReference type="RefSeq" id="XP_016589353.1">
    <property type="nucleotide sequence ID" value="XM_016729489.1"/>
</dbReference>
<evidence type="ECO:0000256" key="1">
    <source>
        <dbReference type="SAM" id="SignalP"/>
    </source>
</evidence>
<dbReference type="VEuPathDB" id="FungiDB:SPSK_02621"/>
<evidence type="ECO:0000313" key="3">
    <source>
        <dbReference type="Proteomes" id="UP000033710"/>
    </source>
</evidence>
<dbReference type="EMBL" id="AXCR01000006">
    <property type="protein sequence ID" value="KJR86677.1"/>
    <property type="molecule type" value="Genomic_DNA"/>
</dbReference>
<dbReference type="GO" id="GO:0006629">
    <property type="term" value="P:lipid metabolic process"/>
    <property type="evidence" value="ECO:0007669"/>
    <property type="project" value="InterPro"/>
</dbReference>
<reference evidence="2 3" key="1">
    <citation type="journal article" date="2014" name="BMC Genomics">
        <title>Comparative genomics of the major fungal agents of human and animal Sporotrichosis: Sporothrix schenckii and Sporothrix brasiliensis.</title>
        <authorList>
            <person name="Teixeira M.M."/>
            <person name="de Almeida L.G."/>
            <person name="Kubitschek-Barreira P."/>
            <person name="Alves F.L."/>
            <person name="Kioshima E.S."/>
            <person name="Abadio A.K."/>
            <person name="Fernandes L."/>
            <person name="Derengowski L.S."/>
            <person name="Ferreira K.S."/>
            <person name="Souza R.C."/>
            <person name="Ruiz J.C."/>
            <person name="de Andrade N.C."/>
            <person name="Paes H.C."/>
            <person name="Nicola A.M."/>
            <person name="Albuquerque P."/>
            <person name="Gerber A.L."/>
            <person name="Martins V.P."/>
            <person name="Peconick L.D."/>
            <person name="Neto A.V."/>
            <person name="Chaucanez C.B."/>
            <person name="Silva P.A."/>
            <person name="Cunha O.L."/>
            <person name="de Oliveira F.F."/>
            <person name="dos Santos T.C."/>
            <person name="Barros A.L."/>
            <person name="Soares M.A."/>
            <person name="de Oliveira L.M."/>
            <person name="Marini M.M."/>
            <person name="Villalobos-Duno H."/>
            <person name="Cunha M.M."/>
            <person name="de Hoog S."/>
            <person name="da Silveira J.F."/>
            <person name="Henrissat B."/>
            <person name="Nino-Vega G.A."/>
            <person name="Cisalpino P.S."/>
            <person name="Mora-Montes H.M."/>
            <person name="Almeida S.R."/>
            <person name="Stajich J.E."/>
            <person name="Lopes-Bezerra L.M."/>
            <person name="Vasconcelos A.T."/>
            <person name="Felipe M.S."/>
        </authorList>
    </citation>
    <scope>NUCLEOTIDE SEQUENCE [LARGE SCALE GENOMIC DNA]</scope>
    <source>
        <strain evidence="2 3">1099-18</strain>
    </source>
</reference>
<dbReference type="AlphaFoldDB" id="A0A0F2MAL0"/>
<comment type="caution">
    <text evidence="2">The sequence shown here is derived from an EMBL/GenBank/DDBJ whole genome shotgun (WGS) entry which is preliminary data.</text>
</comment>
<dbReference type="Gene3D" id="3.20.20.190">
    <property type="entry name" value="Phosphatidylinositol (PI) phosphodiesterase"/>
    <property type="match status" value="1"/>
</dbReference>
<dbReference type="SUPFAM" id="SSF51695">
    <property type="entry name" value="PLC-like phosphodiesterases"/>
    <property type="match status" value="1"/>
</dbReference>
<dbReference type="GO" id="GO:0008081">
    <property type="term" value="F:phosphoric diester hydrolase activity"/>
    <property type="evidence" value="ECO:0007669"/>
    <property type="project" value="InterPro"/>
</dbReference>
<organism evidence="2 3">
    <name type="scientific">Sporothrix schenckii 1099-18</name>
    <dbReference type="NCBI Taxonomy" id="1397361"/>
    <lineage>
        <taxon>Eukaryota</taxon>
        <taxon>Fungi</taxon>
        <taxon>Dikarya</taxon>
        <taxon>Ascomycota</taxon>
        <taxon>Pezizomycotina</taxon>
        <taxon>Sordariomycetes</taxon>
        <taxon>Sordariomycetidae</taxon>
        <taxon>Ophiostomatales</taxon>
        <taxon>Ophiostomataceae</taxon>
        <taxon>Sporothrix</taxon>
    </lineage>
</organism>
<accession>A0A0F2MAL0</accession>
<protein>
    <recommendedName>
        <fullName evidence="4">PLC-like phosphodiesterase</fullName>
    </recommendedName>
</protein>
<dbReference type="OrthoDB" id="7984201at2759"/>
<reference evidence="2 3" key="2">
    <citation type="journal article" date="2015" name="Eukaryot. Cell">
        <title>Asexual propagation of a virulent clone complex in a human and feline outbreak of sporotrichosis.</title>
        <authorList>
            <person name="Teixeira Mde M."/>
            <person name="Rodrigues A.M."/>
            <person name="Tsui C.K."/>
            <person name="de Almeida L.G."/>
            <person name="Van Diepeningen A.D."/>
            <person name="van den Ende B.G."/>
            <person name="Fernandes G.F."/>
            <person name="Kano R."/>
            <person name="Hamelin R.C."/>
            <person name="Lopes-Bezerra L.M."/>
            <person name="Vasconcelos A.T."/>
            <person name="de Hoog S."/>
            <person name="de Camargo Z.P."/>
            <person name="Felipe M.S."/>
        </authorList>
    </citation>
    <scope>NUCLEOTIDE SEQUENCE [LARGE SCALE GENOMIC DNA]</scope>
    <source>
        <strain evidence="2 3">1099-18</strain>
    </source>
</reference>
<dbReference type="GeneID" id="27664766"/>
<gene>
    <name evidence="2" type="ORF">SPSK_02621</name>
</gene>
<keyword evidence="1" id="KW-0732">Signal</keyword>
<dbReference type="Pfam" id="PF26146">
    <property type="entry name" value="PI-PLC_X"/>
    <property type="match status" value="1"/>
</dbReference>
<proteinExistence type="predicted"/>